<proteinExistence type="predicted"/>
<reference evidence="1" key="1">
    <citation type="submission" date="2017-02" db="UniProtKB">
        <authorList>
            <consortium name="WormBaseParasite"/>
        </authorList>
    </citation>
    <scope>IDENTIFICATION</scope>
</reference>
<dbReference type="WBParaSite" id="HPLM_0001779201-mRNA-1">
    <property type="protein sequence ID" value="HPLM_0001779201-mRNA-1"/>
    <property type="gene ID" value="HPLM_0001779201"/>
</dbReference>
<dbReference type="AlphaFoldDB" id="A0A0N4X0K3"/>
<accession>A0A0N4X0K3</accession>
<evidence type="ECO:0000313" key="1">
    <source>
        <dbReference type="WBParaSite" id="HPLM_0001779201-mRNA-1"/>
    </source>
</evidence>
<protein>
    <submittedName>
        <fullName evidence="1">Zf-RVT domain-containing protein</fullName>
    </submittedName>
</protein>
<sequence length="169" mass="18188">LHPTSQHIVCSWRIDGAISARFAEKNNFNIHTFHNSAKHGLGECGDCLVGTHVSRMVLSSSGQRQNSENLSIGLGKDLFTSNSCRSEFLCPLQIEIVESSHSCNLFSASLPSPPTLAFADLSPCSPCRMGMGTFTQNGMGAANRAPEFVGIKTALAPIIEARVPDRLDK</sequence>
<organism evidence="1">
    <name type="scientific">Haemonchus placei</name>
    <name type="common">Barber's pole worm</name>
    <dbReference type="NCBI Taxonomy" id="6290"/>
    <lineage>
        <taxon>Eukaryota</taxon>
        <taxon>Metazoa</taxon>
        <taxon>Ecdysozoa</taxon>
        <taxon>Nematoda</taxon>
        <taxon>Chromadorea</taxon>
        <taxon>Rhabditida</taxon>
        <taxon>Rhabditina</taxon>
        <taxon>Rhabditomorpha</taxon>
        <taxon>Strongyloidea</taxon>
        <taxon>Trichostrongylidae</taxon>
        <taxon>Haemonchus</taxon>
    </lineage>
</organism>
<name>A0A0N4X0K3_HAEPC</name>